<evidence type="ECO:0000256" key="1">
    <source>
        <dbReference type="SAM" id="MobiDB-lite"/>
    </source>
</evidence>
<dbReference type="AlphaFoldDB" id="A0AAW2IUV3"/>
<proteinExistence type="predicted"/>
<protein>
    <submittedName>
        <fullName evidence="2">Uncharacterized protein</fullName>
    </submittedName>
</protein>
<sequence>MAKDAVRTVQHTVPEEDGTGGMEIGTDERSYIDRGKAVVVYNPFDALLLTDDGDSDRGPISSPLKNVT</sequence>
<evidence type="ECO:0000313" key="2">
    <source>
        <dbReference type="EMBL" id="KAL0285613.1"/>
    </source>
</evidence>
<gene>
    <name evidence="2" type="ORF">Sradi_7169700</name>
</gene>
<organism evidence="2">
    <name type="scientific">Sesamum radiatum</name>
    <name type="common">Black benniseed</name>
    <dbReference type="NCBI Taxonomy" id="300843"/>
    <lineage>
        <taxon>Eukaryota</taxon>
        <taxon>Viridiplantae</taxon>
        <taxon>Streptophyta</taxon>
        <taxon>Embryophyta</taxon>
        <taxon>Tracheophyta</taxon>
        <taxon>Spermatophyta</taxon>
        <taxon>Magnoliopsida</taxon>
        <taxon>eudicotyledons</taxon>
        <taxon>Gunneridae</taxon>
        <taxon>Pentapetalae</taxon>
        <taxon>asterids</taxon>
        <taxon>lamiids</taxon>
        <taxon>Lamiales</taxon>
        <taxon>Pedaliaceae</taxon>
        <taxon>Sesamum</taxon>
    </lineage>
</organism>
<comment type="caution">
    <text evidence="2">The sequence shown here is derived from an EMBL/GenBank/DDBJ whole genome shotgun (WGS) entry which is preliminary data.</text>
</comment>
<name>A0AAW2IUV3_SESRA</name>
<dbReference type="EMBL" id="JACGWJ010001024">
    <property type="protein sequence ID" value="KAL0285613.1"/>
    <property type="molecule type" value="Genomic_DNA"/>
</dbReference>
<accession>A0AAW2IUV3</accession>
<feature type="region of interest" description="Disordered" evidence="1">
    <location>
        <begin position="1"/>
        <end position="26"/>
    </location>
</feature>
<reference evidence="2" key="2">
    <citation type="journal article" date="2024" name="Plant">
        <title>Genomic evolution and insights into agronomic trait innovations of Sesamum species.</title>
        <authorList>
            <person name="Miao H."/>
            <person name="Wang L."/>
            <person name="Qu L."/>
            <person name="Liu H."/>
            <person name="Sun Y."/>
            <person name="Le M."/>
            <person name="Wang Q."/>
            <person name="Wei S."/>
            <person name="Zheng Y."/>
            <person name="Lin W."/>
            <person name="Duan Y."/>
            <person name="Cao H."/>
            <person name="Xiong S."/>
            <person name="Wang X."/>
            <person name="Wei L."/>
            <person name="Li C."/>
            <person name="Ma Q."/>
            <person name="Ju M."/>
            <person name="Zhao R."/>
            <person name="Li G."/>
            <person name="Mu C."/>
            <person name="Tian Q."/>
            <person name="Mei H."/>
            <person name="Zhang T."/>
            <person name="Gao T."/>
            <person name="Zhang H."/>
        </authorList>
    </citation>
    <scope>NUCLEOTIDE SEQUENCE</scope>
    <source>
        <strain evidence="2">G02</strain>
    </source>
</reference>
<reference evidence="2" key="1">
    <citation type="submission" date="2020-06" db="EMBL/GenBank/DDBJ databases">
        <authorList>
            <person name="Li T."/>
            <person name="Hu X."/>
            <person name="Zhang T."/>
            <person name="Song X."/>
            <person name="Zhang H."/>
            <person name="Dai N."/>
            <person name="Sheng W."/>
            <person name="Hou X."/>
            <person name="Wei L."/>
        </authorList>
    </citation>
    <scope>NUCLEOTIDE SEQUENCE</scope>
    <source>
        <strain evidence="2">G02</strain>
        <tissue evidence="2">Leaf</tissue>
    </source>
</reference>